<organism evidence="1 2">
    <name type="scientific">Acidiplasma cupricumulans</name>
    <dbReference type="NCBI Taxonomy" id="312540"/>
    <lineage>
        <taxon>Archaea</taxon>
        <taxon>Methanobacteriati</taxon>
        <taxon>Thermoplasmatota</taxon>
        <taxon>Thermoplasmata</taxon>
        <taxon>Thermoplasmatales</taxon>
        <taxon>Ferroplasmaceae</taxon>
        <taxon>Acidiplasma</taxon>
    </lineage>
</organism>
<evidence type="ECO:0000313" key="2">
    <source>
        <dbReference type="Proteomes" id="UP000050301"/>
    </source>
</evidence>
<name>A0A0Q0XLL1_9ARCH</name>
<protein>
    <submittedName>
        <fullName evidence="1">Uncharacterized protein</fullName>
    </submittedName>
</protein>
<proteinExistence type="predicted"/>
<comment type="caution">
    <text evidence="1">The sequence shown here is derived from an EMBL/GenBank/DDBJ whole genome shotgun (WGS) entry which is preliminary data.</text>
</comment>
<evidence type="ECO:0000313" key="1">
    <source>
        <dbReference type="EMBL" id="KQB36269.1"/>
    </source>
</evidence>
<gene>
    <name evidence="1" type="ORF">AOG55_04580</name>
</gene>
<accession>A0A0Q0XLL1</accession>
<dbReference type="EMBL" id="LKBH01000045">
    <property type="protein sequence ID" value="KQB36269.1"/>
    <property type="molecule type" value="Genomic_DNA"/>
</dbReference>
<keyword evidence="2" id="KW-1185">Reference proteome</keyword>
<dbReference type="Proteomes" id="UP000050301">
    <property type="component" value="Unassembled WGS sequence"/>
</dbReference>
<sequence>MVEVVVIHKWKDEQKDDVMGFASKVMEMAKDKKLPAGLKLNELYLAEKKNEAVCRWTVDSLDHLMETAKSFKPTWEIDAFEVDQKYKKGLF</sequence>
<dbReference type="AlphaFoldDB" id="A0A0Q0XLL1"/>
<reference evidence="1 2" key="1">
    <citation type="submission" date="2015-09" db="EMBL/GenBank/DDBJ databases">
        <title>Heavy metals and arsenic resistance mechanisms in polyextremophilic archaea of the family Ferroplasmaceae.</title>
        <authorList>
            <person name="Bulaev A.G."/>
            <person name="Kanygina A.V."/>
        </authorList>
    </citation>
    <scope>NUCLEOTIDE SEQUENCE [LARGE SCALE GENOMIC DNA]</scope>
    <source>
        <strain evidence="1 2">BH2</strain>
    </source>
</reference>
<dbReference type="RefSeq" id="WP_048101351.1">
    <property type="nucleotide sequence ID" value="NZ_LKBH01000045.1"/>
</dbReference>
<dbReference type="GeneID" id="84222689"/>
<dbReference type="InParanoid" id="A0A0Q0XLL1"/>